<keyword evidence="11" id="KW-1185">Reference proteome</keyword>
<evidence type="ECO:0000313" key="4">
    <source>
        <dbReference type="EMBL" id="GAL76384.1"/>
    </source>
</evidence>
<reference evidence="8 9" key="1">
    <citation type="journal article" date="2014" name="Genome Announc.">
        <title>Draft Genome Sequences of Marine Flavobacterium Nonlabens Strains NR17, NR24, NR27, NR32, NR33, and Ara13.</title>
        <authorList>
            <person name="Nakanishi M."/>
            <person name="Meirelles P."/>
            <person name="Suzuki R."/>
            <person name="Takatani N."/>
            <person name="Mino S."/>
            <person name="Suda W."/>
            <person name="Oshima K."/>
            <person name="Hattori M."/>
            <person name="Ohkuma M."/>
            <person name="Hosokawa M."/>
            <person name="Miyashita K."/>
            <person name="Thompson F.L."/>
            <person name="Niwa A."/>
            <person name="Sawabe T."/>
            <person name="Sawabe T."/>
        </authorList>
    </citation>
    <scope>NUCLEOTIDE SEQUENCE [LARGE SCALE GENOMIC DNA]</scope>
    <source>
        <strain evidence="4">JCM 19275</strain>
        <strain evidence="2">JCM 19296</strain>
        <strain evidence="3">JCM 19314</strain>
        <strain evidence="10">JCM19275</strain>
        <strain evidence="8">JCM19296</strain>
        <strain evidence="9">JCM19314</strain>
    </source>
</reference>
<evidence type="ECO:0000313" key="5">
    <source>
        <dbReference type="EMBL" id="KEZ94629.1"/>
    </source>
</evidence>
<dbReference type="EMBL" id="PVNA01000006">
    <property type="protein sequence ID" value="PRX12542.1"/>
    <property type="molecule type" value="Genomic_DNA"/>
</dbReference>
<evidence type="ECO:0000313" key="10">
    <source>
        <dbReference type="Proteomes" id="UP000029647"/>
    </source>
</evidence>
<dbReference type="EMBL" id="JPJI01000004">
    <property type="protein sequence ID" value="KEZ94629.1"/>
    <property type="molecule type" value="Genomic_DNA"/>
</dbReference>
<dbReference type="OrthoDB" id="1144067at2"/>
<keyword evidence="1" id="KW-0472">Membrane</keyword>
<sequence length="98" mass="10834">MFESKRSKLIFGIIFDLVGMASYIIPGIGEFTDIGWAPVAGYLMTKLYPGKTGVTAGIITTIEELVPGLDVIPTFTITWIYTYVIKKEDPKQVIDVES</sequence>
<dbReference type="Proteomes" id="UP000028531">
    <property type="component" value="Unassembled WGS sequence"/>
</dbReference>
<dbReference type="RefSeq" id="WP_036579092.1">
    <property type="nucleotide sequence ID" value="NZ_CP138994.1"/>
</dbReference>
<dbReference type="Proteomes" id="UP000028980">
    <property type="component" value="Unassembled WGS sequence"/>
</dbReference>
<feature type="transmembrane region" description="Helical" evidence="1">
    <location>
        <begin position="9"/>
        <end position="29"/>
    </location>
</feature>
<dbReference type="Proteomes" id="UP000239997">
    <property type="component" value="Unassembled WGS sequence"/>
</dbReference>
<evidence type="ECO:0000313" key="3">
    <source>
        <dbReference type="EMBL" id="GAL01540.1"/>
    </source>
</evidence>
<dbReference type="Proteomes" id="UP000029647">
    <property type="component" value="Unassembled WGS sequence"/>
</dbReference>
<dbReference type="Proteomes" id="UP000029226">
    <property type="component" value="Unassembled WGS sequence"/>
</dbReference>
<evidence type="ECO:0000313" key="11">
    <source>
        <dbReference type="Proteomes" id="UP000239997"/>
    </source>
</evidence>
<name>A0A084K095_NONUL</name>
<protein>
    <submittedName>
        <fullName evidence="5">Uncharacterized protein</fullName>
    </submittedName>
</protein>
<reference evidence="5 7" key="2">
    <citation type="submission" date="2014-07" db="EMBL/GenBank/DDBJ databases">
        <title>Draft genome sequence of Nonlabens ulvanivorans, an ulvan degrading bacterium.</title>
        <authorList>
            <person name="Kopel M."/>
            <person name="Helbert W."/>
            <person name="Henrissat B."/>
            <person name="Doniger T."/>
            <person name="Banin E."/>
        </authorList>
    </citation>
    <scope>NUCLEOTIDE SEQUENCE [LARGE SCALE GENOMIC DNA]</scope>
    <source>
        <strain evidence="5 7">PLR</strain>
    </source>
</reference>
<evidence type="ECO:0000313" key="7">
    <source>
        <dbReference type="Proteomes" id="UP000028531"/>
    </source>
</evidence>
<accession>A0A084K095</accession>
<evidence type="ECO:0000313" key="6">
    <source>
        <dbReference type="EMBL" id="PRX12542.1"/>
    </source>
</evidence>
<evidence type="ECO:0000313" key="2">
    <source>
        <dbReference type="EMBL" id="GAK77366.1"/>
    </source>
</evidence>
<evidence type="ECO:0000313" key="8">
    <source>
        <dbReference type="Proteomes" id="UP000028980"/>
    </source>
</evidence>
<dbReference type="EMBL" id="BBLG01000008">
    <property type="protein sequence ID" value="GAK77366.1"/>
    <property type="molecule type" value="Genomic_DNA"/>
</dbReference>
<evidence type="ECO:0000256" key="1">
    <source>
        <dbReference type="SAM" id="Phobius"/>
    </source>
</evidence>
<keyword evidence="1" id="KW-0812">Transmembrane</keyword>
<organism evidence="5 7">
    <name type="scientific">Nonlabens ulvanivorans</name>
    <name type="common">Persicivirga ulvanivorans</name>
    <dbReference type="NCBI Taxonomy" id="906888"/>
    <lineage>
        <taxon>Bacteria</taxon>
        <taxon>Pseudomonadati</taxon>
        <taxon>Bacteroidota</taxon>
        <taxon>Flavobacteriia</taxon>
        <taxon>Flavobacteriales</taxon>
        <taxon>Flavobacteriaceae</taxon>
        <taxon>Nonlabens</taxon>
    </lineage>
</organism>
<dbReference type="EMBL" id="BBMM01000011">
    <property type="protein sequence ID" value="GAL01540.1"/>
    <property type="molecule type" value="Genomic_DNA"/>
</dbReference>
<proteinExistence type="predicted"/>
<gene>
    <name evidence="5" type="ORF">IL45_00715</name>
    <name evidence="4" type="ORF">JCM19275_793</name>
    <name evidence="2" type="ORF">JCM19296_2973</name>
    <name evidence="3" type="ORF">JCM19314_1323</name>
    <name evidence="6" type="ORF">LY02_02607</name>
</gene>
<keyword evidence="1" id="KW-1133">Transmembrane helix</keyword>
<comment type="caution">
    <text evidence="5">The sequence shown here is derived from an EMBL/GenBank/DDBJ whole genome shotgun (WGS) entry which is preliminary data.</text>
</comment>
<reference evidence="6 11" key="3">
    <citation type="submission" date="2018-03" db="EMBL/GenBank/DDBJ databases">
        <title>Genomic Encyclopedia of Archaeal and Bacterial Type Strains, Phase II (KMG-II): from individual species to whole genera.</title>
        <authorList>
            <person name="Goeker M."/>
        </authorList>
    </citation>
    <scope>NUCLEOTIDE SEQUENCE [LARGE SCALE GENOMIC DNA]</scope>
    <source>
        <strain evidence="6 11">DSM 22727</strain>
    </source>
</reference>
<evidence type="ECO:0000313" key="9">
    <source>
        <dbReference type="Proteomes" id="UP000029226"/>
    </source>
</evidence>
<dbReference type="EMBL" id="BBNT01000010">
    <property type="protein sequence ID" value="GAL76384.1"/>
    <property type="molecule type" value="Genomic_DNA"/>
</dbReference>
<dbReference type="AlphaFoldDB" id="A0A084K095"/>